<evidence type="ECO:0000256" key="1">
    <source>
        <dbReference type="SAM" id="MobiDB-lite"/>
    </source>
</evidence>
<accession>A0A0P9F182</accession>
<dbReference type="EMBL" id="KQ474083">
    <property type="protein sequence ID" value="KPV73304.1"/>
    <property type="molecule type" value="Genomic_DNA"/>
</dbReference>
<dbReference type="SUPFAM" id="SSF52266">
    <property type="entry name" value="SGNH hydrolase"/>
    <property type="match status" value="1"/>
</dbReference>
<name>A0A0P9F182_RHOGW</name>
<dbReference type="InterPro" id="IPR036514">
    <property type="entry name" value="SGNH_hydro_sf"/>
</dbReference>
<dbReference type="Proteomes" id="UP000053890">
    <property type="component" value="Unassembled WGS sequence"/>
</dbReference>
<gene>
    <name evidence="2" type="ORF">RHOBADRAFT_55066</name>
</gene>
<dbReference type="RefSeq" id="XP_018269353.1">
    <property type="nucleotide sequence ID" value="XM_018417648.1"/>
</dbReference>
<proteinExistence type="predicted"/>
<evidence type="ECO:0000313" key="3">
    <source>
        <dbReference type="Proteomes" id="UP000053890"/>
    </source>
</evidence>
<dbReference type="OMA" id="HICEIPF"/>
<evidence type="ECO:0000313" key="2">
    <source>
        <dbReference type="EMBL" id="KPV73304.1"/>
    </source>
</evidence>
<feature type="region of interest" description="Disordered" evidence="1">
    <location>
        <begin position="1"/>
        <end position="21"/>
    </location>
</feature>
<dbReference type="AlphaFoldDB" id="A0A0P9F182"/>
<organism evidence="2 3">
    <name type="scientific">Rhodotorula graminis (strain WP1)</name>
    <dbReference type="NCBI Taxonomy" id="578459"/>
    <lineage>
        <taxon>Eukaryota</taxon>
        <taxon>Fungi</taxon>
        <taxon>Dikarya</taxon>
        <taxon>Basidiomycota</taxon>
        <taxon>Pucciniomycotina</taxon>
        <taxon>Microbotryomycetes</taxon>
        <taxon>Sporidiobolales</taxon>
        <taxon>Sporidiobolaceae</taxon>
        <taxon>Rhodotorula</taxon>
    </lineage>
</organism>
<dbReference type="Gene3D" id="3.40.50.1110">
    <property type="entry name" value="SGNH hydrolase"/>
    <property type="match status" value="1"/>
</dbReference>
<reference evidence="2 3" key="1">
    <citation type="journal article" date="2015" name="Front. Microbiol.">
        <title>Genome sequence of the plant growth promoting endophytic yeast Rhodotorula graminis WP1.</title>
        <authorList>
            <person name="Firrincieli A."/>
            <person name="Otillar R."/>
            <person name="Salamov A."/>
            <person name="Schmutz J."/>
            <person name="Khan Z."/>
            <person name="Redman R.S."/>
            <person name="Fleck N.D."/>
            <person name="Lindquist E."/>
            <person name="Grigoriev I.V."/>
            <person name="Doty S.L."/>
        </authorList>
    </citation>
    <scope>NUCLEOTIDE SEQUENCE [LARGE SCALE GENOMIC DNA]</scope>
    <source>
        <strain evidence="2 3">WP1</strain>
    </source>
</reference>
<sequence>MAHRASFTVPHTPEASQYRRPGDVSISVSAGEHTAASWARGSWRTAAAAGDPFAAAWGGRKGGRGKAVALGCVVLLGWLGLVQLRDGAHNAPIPCDPFERPGRLLVNLSPLDTHWRPLDDTACPPLPAYLPALHELVLGDTPSTSQHHHPLNPKQLQLVAADPLPPLAASSPPVDALSFLRSSRSRPPTVLLLGDSTDDDALDHFCRLFDHRSAISFSPRGGSDPRLDDFLVASEGGEETSRARGELRSCELLRADGRRTAVRVLGARFDASRVGELPLAALEAMGGAETVDVVVVHSGTMSQEEDGSSARSQAVLPQQLERGTADQRRSLKAIRQRFPNARIVVRLSHRPQDEGKSTNLNLAVQQLRHLQREVAQSEGVPVFDFGRLVEGYQFLQDGEHLSLNPGGVVYAQAVVHQLRLALERRTSWRRGWLWNS</sequence>
<dbReference type="OrthoDB" id="10509118at2759"/>
<protein>
    <submittedName>
        <fullName evidence="2">Uncharacterized protein</fullName>
    </submittedName>
</protein>
<dbReference type="GeneID" id="28978096"/>
<keyword evidence="3" id="KW-1185">Reference proteome</keyword>